<feature type="region of interest" description="Disordered" evidence="1">
    <location>
        <begin position="342"/>
        <end position="371"/>
    </location>
</feature>
<accession>A0A9Q0DR56</accession>
<organism evidence="2 3">
    <name type="scientific">Muraenolepis orangiensis</name>
    <name type="common">Patagonian moray cod</name>
    <dbReference type="NCBI Taxonomy" id="630683"/>
    <lineage>
        <taxon>Eukaryota</taxon>
        <taxon>Metazoa</taxon>
        <taxon>Chordata</taxon>
        <taxon>Craniata</taxon>
        <taxon>Vertebrata</taxon>
        <taxon>Euteleostomi</taxon>
        <taxon>Actinopterygii</taxon>
        <taxon>Neopterygii</taxon>
        <taxon>Teleostei</taxon>
        <taxon>Neoteleostei</taxon>
        <taxon>Acanthomorphata</taxon>
        <taxon>Zeiogadaria</taxon>
        <taxon>Gadariae</taxon>
        <taxon>Gadiformes</taxon>
        <taxon>Muraenolepidoidei</taxon>
        <taxon>Muraenolepididae</taxon>
        <taxon>Muraenolepis</taxon>
    </lineage>
</organism>
<protein>
    <recommendedName>
        <fullName evidence="4">NADH dehydrogenase [ubiquinone] flavoprotein 3, mitochondrial</fullName>
    </recommendedName>
</protein>
<feature type="compositionally biased region" description="Low complexity" evidence="1">
    <location>
        <begin position="145"/>
        <end position="158"/>
    </location>
</feature>
<dbReference type="Proteomes" id="UP001148018">
    <property type="component" value="Unassembled WGS sequence"/>
</dbReference>
<feature type="compositionally biased region" description="Pro residues" evidence="1">
    <location>
        <begin position="120"/>
        <end position="131"/>
    </location>
</feature>
<evidence type="ECO:0000313" key="3">
    <source>
        <dbReference type="Proteomes" id="UP001148018"/>
    </source>
</evidence>
<evidence type="ECO:0000313" key="2">
    <source>
        <dbReference type="EMBL" id="KAJ3592083.1"/>
    </source>
</evidence>
<feature type="compositionally biased region" description="Low complexity" evidence="1">
    <location>
        <begin position="263"/>
        <end position="272"/>
    </location>
</feature>
<dbReference type="AlphaFoldDB" id="A0A9Q0DR56"/>
<reference evidence="2" key="1">
    <citation type="submission" date="2022-07" db="EMBL/GenBank/DDBJ databases">
        <title>Chromosome-level genome of Muraenolepis orangiensis.</title>
        <authorList>
            <person name="Kim J."/>
        </authorList>
    </citation>
    <scope>NUCLEOTIDE SEQUENCE</scope>
    <source>
        <strain evidence="2">KU_S4_2022</strain>
        <tissue evidence="2">Muscle</tissue>
    </source>
</reference>
<feature type="compositionally biased region" description="Low complexity" evidence="1">
    <location>
        <begin position="173"/>
        <end position="198"/>
    </location>
</feature>
<feature type="compositionally biased region" description="Low complexity" evidence="1">
    <location>
        <begin position="293"/>
        <end position="305"/>
    </location>
</feature>
<comment type="caution">
    <text evidence="2">The sequence shown here is derived from an EMBL/GenBank/DDBJ whole genome shotgun (WGS) entry which is preliminary data.</text>
</comment>
<dbReference type="OrthoDB" id="6161911at2759"/>
<dbReference type="GO" id="GO:0005739">
    <property type="term" value="C:mitochondrion"/>
    <property type="evidence" value="ECO:0007669"/>
    <property type="project" value="InterPro"/>
</dbReference>
<dbReference type="GO" id="GO:0042775">
    <property type="term" value="P:mitochondrial ATP synthesis coupled electron transport"/>
    <property type="evidence" value="ECO:0007669"/>
    <property type="project" value="TreeGrafter"/>
</dbReference>
<dbReference type="PANTHER" id="PTHR17117:SF3">
    <property type="entry name" value="NADH DEHYDROGENASE [UBIQUINONE] FLAVOPROTEIN 3, MITOCHONDRIAL"/>
    <property type="match status" value="1"/>
</dbReference>
<gene>
    <name evidence="2" type="ORF">NHX12_007212</name>
</gene>
<feature type="compositionally biased region" description="Basic and acidic residues" evidence="1">
    <location>
        <begin position="276"/>
        <end position="289"/>
    </location>
</feature>
<keyword evidence="3" id="KW-1185">Reference proteome</keyword>
<dbReference type="GO" id="GO:0045271">
    <property type="term" value="C:respiratory chain complex I"/>
    <property type="evidence" value="ECO:0007669"/>
    <property type="project" value="InterPro"/>
</dbReference>
<name>A0A9Q0DR56_9TELE</name>
<feature type="region of interest" description="Disordered" evidence="1">
    <location>
        <begin position="212"/>
        <end position="305"/>
    </location>
</feature>
<dbReference type="InterPro" id="IPR026193">
    <property type="entry name" value="NDUFV3"/>
</dbReference>
<feature type="region of interest" description="Disordered" evidence="1">
    <location>
        <begin position="35"/>
        <end position="54"/>
    </location>
</feature>
<dbReference type="EMBL" id="JANIIK010000113">
    <property type="protein sequence ID" value="KAJ3592083.1"/>
    <property type="molecule type" value="Genomic_DNA"/>
</dbReference>
<sequence>MATSLLRIGRLGSLKKDGTALRLESWGALRRPAAAPLCTQGGEPPANQANAPSKTVEVPDERASLLAYKTSVAFPVRLAQAGFSPAPLLGHGDQITATPPLAAEAAQPVYTEPATQVAPASPPSPPEPVVPETPVLAKTPGPRSVGEVGAVEDAVAPADAKDQTGDAEPETPAPEAIPVETPPASSETRTTEAAEVTAGTAAAAIADVASEELVDSAPQISSAEDPITDAAPMVPEPAAELLADPQPAPDADIETSPPPPAPSALEVPSEEPGVVLEKEAAAAEAHLEPETPAPSEAAPSVPEAPLVEAVAEAPLVEAVAEAPPVEAEVEALADAAEVLPAEEASPAVEAEAPAAVEESPEPVSEGAPEAAVAPVGGAEDLLDPAPVLTEAAGEELREEVPAEPEAVDAVERPEEAVAPEPEEPFNNSTYKNCQHHDYNTFTFVDLDLEMAKHRLPQPSSGRPSPQH</sequence>
<evidence type="ECO:0000256" key="1">
    <source>
        <dbReference type="SAM" id="MobiDB-lite"/>
    </source>
</evidence>
<dbReference type="Pfam" id="PF15880">
    <property type="entry name" value="NDUFV3"/>
    <property type="match status" value="1"/>
</dbReference>
<proteinExistence type="predicted"/>
<feature type="region of interest" description="Disordered" evidence="1">
    <location>
        <begin position="393"/>
        <end position="433"/>
    </location>
</feature>
<evidence type="ECO:0008006" key="4">
    <source>
        <dbReference type="Google" id="ProtNLM"/>
    </source>
</evidence>
<dbReference type="PANTHER" id="PTHR17117">
    <property type="entry name" value="NADH-UBIQUINONE OXIDOREDUCTASE"/>
    <property type="match status" value="1"/>
</dbReference>
<feature type="region of interest" description="Disordered" evidence="1">
    <location>
        <begin position="109"/>
        <end position="198"/>
    </location>
</feature>